<dbReference type="AlphaFoldDB" id="A0A2K2D0K5"/>
<protein>
    <submittedName>
        <fullName evidence="2 3">Uncharacterized protein</fullName>
    </submittedName>
</protein>
<proteinExistence type="predicted"/>
<reference evidence="2" key="2">
    <citation type="submission" date="2017-06" db="EMBL/GenBank/DDBJ databases">
        <title>WGS assembly of Brachypodium distachyon.</title>
        <authorList>
            <consortium name="The International Brachypodium Initiative"/>
            <person name="Lucas S."/>
            <person name="Harmon-Smith M."/>
            <person name="Lail K."/>
            <person name="Tice H."/>
            <person name="Grimwood J."/>
            <person name="Bruce D."/>
            <person name="Barry K."/>
            <person name="Shu S."/>
            <person name="Lindquist E."/>
            <person name="Wang M."/>
            <person name="Pitluck S."/>
            <person name="Vogel J.P."/>
            <person name="Garvin D.F."/>
            <person name="Mockler T.C."/>
            <person name="Schmutz J."/>
            <person name="Rokhsar D."/>
            <person name="Bevan M.W."/>
        </authorList>
    </citation>
    <scope>NUCLEOTIDE SEQUENCE</scope>
    <source>
        <strain evidence="2">Bd21</strain>
    </source>
</reference>
<feature type="region of interest" description="Disordered" evidence="1">
    <location>
        <begin position="20"/>
        <end position="55"/>
    </location>
</feature>
<dbReference type="InParanoid" id="A0A2K2D0K5"/>
<evidence type="ECO:0000313" key="2">
    <source>
        <dbReference type="EMBL" id="PNT67811.1"/>
    </source>
</evidence>
<name>A0A2K2D0K5_BRADI</name>
<reference evidence="3" key="3">
    <citation type="submission" date="2018-08" db="UniProtKB">
        <authorList>
            <consortium name="EnsemblPlants"/>
        </authorList>
    </citation>
    <scope>IDENTIFICATION</scope>
    <source>
        <strain evidence="3">cv. Bd21</strain>
    </source>
</reference>
<dbReference type="Gramene" id="PNT67811">
    <property type="protein sequence ID" value="PNT67811"/>
    <property type="gene ID" value="BRADI_3g32303v3"/>
</dbReference>
<dbReference type="EMBL" id="CM000882">
    <property type="protein sequence ID" value="PNT67811.1"/>
    <property type="molecule type" value="Genomic_DNA"/>
</dbReference>
<evidence type="ECO:0000256" key="1">
    <source>
        <dbReference type="SAM" id="MobiDB-lite"/>
    </source>
</evidence>
<accession>A0A2K2D0K5</accession>
<gene>
    <name evidence="2" type="ORF">BRADI_3g32303v3</name>
</gene>
<dbReference type="Proteomes" id="UP000008810">
    <property type="component" value="Chromosome 3"/>
</dbReference>
<sequence length="82" mass="8659">MARDPFGWIEQSIIRWVHVLHPSPPPRTGKDQRTTVGRDGAASRAGRRRAAHDQFASRAGGAIPIRAVGGDGIGITASACMG</sequence>
<evidence type="ECO:0000313" key="4">
    <source>
        <dbReference type="Proteomes" id="UP000008810"/>
    </source>
</evidence>
<evidence type="ECO:0000313" key="3">
    <source>
        <dbReference type="EnsemblPlants" id="PNT67811"/>
    </source>
</evidence>
<keyword evidence="4" id="KW-1185">Reference proteome</keyword>
<organism evidence="2">
    <name type="scientific">Brachypodium distachyon</name>
    <name type="common">Purple false brome</name>
    <name type="synonym">Trachynia distachya</name>
    <dbReference type="NCBI Taxonomy" id="15368"/>
    <lineage>
        <taxon>Eukaryota</taxon>
        <taxon>Viridiplantae</taxon>
        <taxon>Streptophyta</taxon>
        <taxon>Embryophyta</taxon>
        <taxon>Tracheophyta</taxon>
        <taxon>Spermatophyta</taxon>
        <taxon>Magnoliopsida</taxon>
        <taxon>Liliopsida</taxon>
        <taxon>Poales</taxon>
        <taxon>Poaceae</taxon>
        <taxon>BOP clade</taxon>
        <taxon>Pooideae</taxon>
        <taxon>Stipodae</taxon>
        <taxon>Brachypodieae</taxon>
        <taxon>Brachypodium</taxon>
    </lineage>
</organism>
<dbReference type="EnsemblPlants" id="PNT67811">
    <property type="protein sequence ID" value="PNT67811"/>
    <property type="gene ID" value="BRADI_3g32303v3"/>
</dbReference>
<reference evidence="2 3" key="1">
    <citation type="journal article" date="2010" name="Nature">
        <title>Genome sequencing and analysis of the model grass Brachypodium distachyon.</title>
        <authorList>
            <consortium name="International Brachypodium Initiative"/>
        </authorList>
    </citation>
    <scope>NUCLEOTIDE SEQUENCE [LARGE SCALE GENOMIC DNA]</scope>
    <source>
        <strain evidence="2 3">Bd21</strain>
    </source>
</reference>